<evidence type="ECO:0000259" key="3">
    <source>
        <dbReference type="PROSITE" id="PS50835"/>
    </source>
</evidence>
<dbReference type="AlphaFoldDB" id="A0A4Z2EE59"/>
<dbReference type="SUPFAM" id="SSF48726">
    <property type="entry name" value="Immunoglobulin"/>
    <property type="match status" value="1"/>
</dbReference>
<feature type="domain" description="Ig-like" evidence="3">
    <location>
        <begin position="47"/>
        <end position="127"/>
    </location>
</feature>
<dbReference type="InterPro" id="IPR003599">
    <property type="entry name" value="Ig_sub"/>
</dbReference>
<dbReference type="FunFam" id="2.60.40.10:FF:000134">
    <property type="entry name" value="Myomesin 1"/>
    <property type="match status" value="1"/>
</dbReference>
<organism evidence="4 5">
    <name type="scientific">Liparis tanakae</name>
    <name type="common">Tanaka's snailfish</name>
    <dbReference type="NCBI Taxonomy" id="230148"/>
    <lineage>
        <taxon>Eukaryota</taxon>
        <taxon>Metazoa</taxon>
        <taxon>Chordata</taxon>
        <taxon>Craniata</taxon>
        <taxon>Vertebrata</taxon>
        <taxon>Euteleostomi</taxon>
        <taxon>Actinopterygii</taxon>
        <taxon>Neopterygii</taxon>
        <taxon>Teleostei</taxon>
        <taxon>Neoteleostei</taxon>
        <taxon>Acanthomorphata</taxon>
        <taxon>Eupercaria</taxon>
        <taxon>Perciformes</taxon>
        <taxon>Cottioidei</taxon>
        <taxon>Cottales</taxon>
        <taxon>Liparidae</taxon>
        <taxon>Liparis</taxon>
    </lineage>
</organism>
<dbReference type="CDD" id="cd00096">
    <property type="entry name" value="Ig"/>
    <property type="match status" value="1"/>
</dbReference>
<dbReference type="InterPro" id="IPR013783">
    <property type="entry name" value="Ig-like_fold"/>
</dbReference>
<evidence type="ECO:0000256" key="1">
    <source>
        <dbReference type="ARBA" id="ARBA00022737"/>
    </source>
</evidence>
<protein>
    <submittedName>
        <fullName evidence="4">Myomesin-1</fullName>
    </submittedName>
</protein>
<dbReference type="Gene3D" id="2.60.40.10">
    <property type="entry name" value="Immunoglobulins"/>
    <property type="match status" value="3"/>
</dbReference>
<comment type="caution">
    <text evidence="4">The sequence shown here is derived from an EMBL/GenBank/DDBJ whole genome shotgun (WGS) entry which is preliminary data.</text>
</comment>
<gene>
    <name evidence="4" type="primary">MYOM1_0</name>
    <name evidence="4" type="ORF">EYF80_062825</name>
</gene>
<evidence type="ECO:0000313" key="4">
    <source>
        <dbReference type="EMBL" id="TNN27031.1"/>
    </source>
</evidence>
<reference evidence="4 5" key="1">
    <citation type="submission" date="2019-03" db="EMBL/GenBank/DDBJ databases">
        <title>First draft genome of Liparis tanakae, snailfish: a comprehensive survey of snailfish specific genes.</title>
        <authorList>
            <person name="Kim W."/>
            <person name="Song I."/>
            <person name="Jeong J.-H."/>
            <person name="Kim D."/>
            <person name="Kim S."/>
            <person name="Ryu S."/>
            <person name="Song J.Y."/>
            <person name="Lee S.K."/>
        </authorList>
    </citation>
    <scope>NUCLEOTIDE SEQUENCE [LARGE SCALE GENOMIC DNA]</scope>
    <source>
        <tissue evidence="4">Muscle</tissue>
    </source>
</reference>
<dbReference type="PROSITE" id="PS50835">
    <property type="entry name" value="IG_LIKE"/>
    <property type="match status" value="1"/>
</dbReference>
<dbReference type="Pfam" id="PF07679">
    <property type="entry name" value="I-set"/>
    <property type="match status" value="1"/>
</dbReference>
<dbReference type="EMBL" id="SRLO01009018">
    <property type="protein sequence ID" value="TNN27031.1"/>
    <property type="molecule type" value="Genomic_DNA"/>
</dbReference>
<sequence length="241" mass="26789">MIFFSAGFQEGEEAGPLDPKPHGFCAEHGVTFETAIIDKFEVAFGNEGETMSLGCTVIIFPTVKKYQPEVVWSRNSVPLKPSKWVRTHWSGDRATLTLTHLNKEDEGLYTLRVNTKSGFDSYSAYVFVRDSEVEVEGVPVAPLDVRCHDANKDYVVVTWKQPAVEGSSSILGYYIDRVRALNQAGVSRPSRVSEAVIAMDPTDRARLRAGPSAPWTGMIKFTEEDPTGTTGLNWYFNSQEN</sequence>
<dbReference type="GO" id="GO:0031430">
    <property type="term" value="C:M band"/>
    <property type="evidence" value="ECO:0007669"/>
    <property type="project" value="TreeGrafter"/>
</dbReference>
<dbReference type="SMART" id="SM00409">
    <property type="entry name" value="IG"/>
    <property type="match status" value="1"/>
</dbReference>
<dbReference type="InterPro" id="IPR036116">
    <property type="entry name" value="FN3_sf"/>
</dbReference>
<accession>A0A4Z2EE59</accession>
<dbReference type="InterPro" id="IPR050964">
    <property type="entry name" value="Striated_Muscle_Regulatory"/>
</dbReference>
<dbReference type="OrthoDB" id="8888309at2759"/>
<dbReference type="Proteomes" id="UP000314294">
    <property type="component" value="Unassembled WGS sequence"/>
</dbReference>
<keyword evidence="1" id="KW-0677">Repeat</keyword>
<keyword evidence="5" id="KW-1185">Reference proteome</keyword>
<name>A0A4Z2EE59_9TELE</name>
<keyword evidence="2" id="KW-0393">Immunoglobulin domain</keyword>
<dbReference type="InterPro" id="IPR036179">
    <property type="entry name" value="Ig-like_dom_sf"/>
</dbReference>
<evidence type="ECO:0000313" key="5">
    <source>
        <dbReference type="Proteomes" id="UP000314294"/>
    </source>
</evidence>
<dbReference type="GO" id="GO:0045214">
    <property type="term" value="P:sarcomere organization"/>
    <property type="evidence" value="ECO:0007669"/>
    <property type="project" value="TreeGrafter"/>
</dbReference>
<dbReference type="PANTHER" id="PTHR13817">
    <property type="entry name" value="TITIN"/>
    <property type="match status" value="1"/>
</dbReference>
<dbReference type="GO" id="GO:0019900">
    <property type="term" value="F:kinase binding"/>
    <property type="evidence" value="ECO:0007669"/>
    <property type="project" value="TreeGrafter"/>
</dbReference>
<dbReference type="PANTHER" id="PTHR13817:SF16">
    <property type="entry name" value="MYOMESIN-1"/>
    <property type="match status" value="1"/>
</dbReference>
<dbReference type="SUPFAM" id="SSF49265">
    <property type="entry name" value="Fibronectin type III"/>
    <property type="match status" value="1"/>
</dbReference>
<dbReference type="InterPro" id="IPR007110">
    <property type="entry name" value="Ig-like_dom"/>
</dbReference>
<dbReference type="InterPro" id="IPR013098">
    <property type="entry name" value="Ig_I-set"/>
</dbReference>
<evidence type="ECO:0000256" key="2">
    <source>
        <dbReference type="ARBA" id="ARBA00023319"/>
    </source>
</evidence>
<proteinExistence type="predicted"/>